<dbReference type="EMBL" id="JBHUCX010000079">
    <property type="protein sequence ID" value="MFD1676844.1"/>
    <property type="molecule type" value="Genomic_DNA"/>
</dbReference>
<comment type="caution">
    <text evidence="7">The sequence shown here is derived from an EMBL/GenBank/DDBJ whole genome shotgun (WGS) entry which is preliminary data.</text>
</comment>
<evidence type="ECO:0000256" key="6">
    <source>
        <dbReference type="SAM" id="SignalP"/>
    </source>
</evidence>
<protein>
    <submittedName>
        <fullName evidence="7">ABC transporter substrate-binding protein</fullName>
    </submittedName>
</protein>
<reference evidence="8" key="1">
    <citation type="journal article" date="2019" name="Int. J. Syst. Evol. Microbiol.">
        <title>The Global Catalogue of Microorganisms (GCM) 10K type strain sequencing project: providing services to taxonomists for standard genome sequencing and annotation.</title>
        <authorList>
            <consortium name="The Broad Institute Genomics Platform"/>
            <consortium name="The Broad Institute Genome Sequencing Center for Infectious Disease"/>
            <person name="Wu L."/>
            <person name="Ma J."/>
        </authorList>
    </citation>
    <scope>NUCLEOTIDE SEQUENCE [LARGE SCALE GENOMIC DNA]</scope>
    <source>
        <strain evidence="8">CGMCC 1.12286</strain>
    </source>
</reference>
<dbReference type="Gene3D" id="3.40.190.10">
    <property type="entry name" value="Periplasmic binding protein-like II"/>
    <property type="match status" value="1"/>
</dbReference>
<evidence type="ECO:0000256" key="3">
    <source>
        <dbReference type="ARBA" id="ARBA00023136"/>
    </source>
</evidence>
<evidence type="ECO:0000256" key="1">
    <source>
        <dbReference type="ARBA" id="ARBA00022475"/>
    </source>
</evidence>
<dbReference type="SUPFAM" id="SSF53850">
    <property type="entry name" value="Periplasmic binding protein-like II"/>
    <property type="match status" value="1"/>
</dbReference>
<dbReference type="PANTHER" id="PTHR43649:SF33">
    <property type="entry name" value="POLYGALACTURONAN_RHAMNOGALACTURONAN-BINDING PROTEIN YTCQ"/>
    <property type="match status" value="1"/>
</dbReference>
<evidence type="ECO:0000256" key="5">
    <source>
        <dbReference type="ARBA" id="ARBA00023288"/>
    </source>
</evidence>
<evidence type="ECO:0000313" key="7">
    <source>
        <dbReference type="EMBL" id="MFD1676844.1"/>
    </source>
</evidence>
<keyword evidence="4" id="KW-0564">Palmitate</keyword>
<dbReference type="Proteomes" id="UP001597079">
    <property type="component" value="Unassembled WGS sequence"/>
</dbReference>
<keyword evidence="5" id="KW-0449">Lipoprotein</keyword>
<keyword evidence="8" id="KW-1185">Reference proteome</keyword>
<dbReference type="Pfam" id="PF01547">
    <property type="entry name" value="SBP_bac_1"/>
    <property type="match status" value="1"/>
</dbReference>
<keyword evidence="3" id="KW-0472">Membrane</keyword>
<dbReference type="InterPro" id="IPR006059">
    <property type="entry name" value="SBP"/>
</dbReference>
<feature type="signal peptide" evidence="6">
    <location>
        <begin position="1"/>
        <end position="22"/>
    </location>
</feature>
<dbReference type="InterPro" id="IPR050490">
    <property type="entry name" value="Bact_solute-bd_prot1"/>
</dbReference>
<sequence>MRQYLFKIGAITAAAVSMFSVVGCSTGTNSSGADNSTEGNSSNVSEKLGANGYPSLSWKGTITMWAQIYTPDVPGANLAAGSAKLKGFEQAAKAFEKIYPGIHIKFVNSNTYGTNQWYETEAAAGNMPDVTEAAFNTANTVLPSGIFTDLAPYYAQPNPFISGNKKWSDIMNPRILQMIKAPNGAQYVDDGDWIGTAFYYNKALFKKAGIKQVPTTWAQLIADSKKLKAHGIDPGAIPSNYIYSWWNRIFNPNVLGTKTLNSLLATDHSVGTVDATDQVKGYEEGTLDPAKNPALTAWWPSVKQLLSLWDQSVLEVPINNTNTNAPSADSYFESQKIAMDYSASWMPMSIHNLPKNKQFAYGSFNIDNLSGTSKYTTGLTTTQDVGGPTAAWQYAVSTQKSDKSMTPDKLKAVIAWVQFFTTPKWNQTIVDELGEFLPTFKGAKPTAGNAGLAADLNKPWYNIDLFTNLTPQASTQTTSLFQEYVTGHISYQAAVQQYAQIAEQAVQQYKIKNNIQ</sequence>
<dbReference type="RefSeq" id="WP_377944754.1">
    <property type="nucleotide sequence ID" value="NZ_JBHUCX010000079.1"/>
</dbReference>
<gene>
    <name evidence="7" type="ORF">ACFSB2_19400</name>
</gene>
<dbReference type="PROSITE" id="PS51257">
    <property type="entry name" value="PROKAR_LIPOPROTEIN"/>
    <property type="match status" value="1"/>
</dbReference>
<organism evidence="7 8">
    <name type="scientific">Alicyclobacillus fodiniaquatilis</name>
    <dbReference type="NCBI Taxonomy" id="1661150"/>
    <lineage>
        <taxon>Bacteria</taxon>
        <taxon>Bacillati</taxon>
        <taxon>Bacillota</taxon>
        <taxon>Bacilli</taxon>
        <taxon>Bacillales</taxon>
        <taxon>Alicyclobacillaceae</taxon>
        <taxon>Alicyclobacillus</taxon>
    </lineage>
</organism>
<keyword evidence="2 6" id="KW-0732">Signal</keyword>
<proteinExistence type="predicted"/>
<evidence type="ECO:0000256" key="4">
    <source>
        <dbReference type="ARBA" id="ARBA00023139"/>
    </source>
</evidence>
<dbReference type="PANTHER" id="PTHR43649">
    <property type="entry name" value="ARABINOSE-BINDING PROTEIN-RELATED"/>
    <property type="match status" value="1"/>
</dbReference>
<accession>A0ABW4JKJ5</accession>
<keyword evidence="1" id="KW-1003">Cell membrane</keyword>
<evidence type="ECO:0000256" key="2">
    <source>
        <dbReference type="ARBA" id="ARBA00022729"/>
    </source>
</evidence>
<feature type="chain" id="PRO_5047266177" evidence="6">
    <location>
        <begin position="23"/>
        <end position="516"/>
    </location>
</feature>
<evidence type="ECO:0000313" key="8">
    <source>
        <dbReference type="Proteomes" id="UP001597079"/>
    </source>
</evidence>
<name>A0ABW4JKJ5_9BACL</name>